<name>A0A1I1QMG0_9BACT</name>
<evidence type="ECO:0000313" key="2">
    <source>
        <dbReference type="Proteomes" id="UP000198598"/>
    </source>
</evidence>
<sequence length="92" mass="10338">MRQHGVTTTAMESTGSYWQTLFNALQEAGFEVLLIGGSQTKNVQMGQPVQPKNGCYRLFVLELADRGMVSKKKRGQYWISPSIFRPATIQID</sequence>
<dbReference type="AlphaFoldDB" id="A0A1I1QMG0"/>
<proteinExistence type="predicted"/>
<dbReference type="Proteomes" id="UP000198598">
    <property type="component" value="Unassembled WGS sequence"/>
</dbReference>
<keyword evidence="2" id="KW-1185">Reference proteome</keyword>
<organism evidence="1 2">
    <name type="scientific">Spirosoma endophyticum</name>
    <dbReference type="NCBI Taxonomy" id="662367"/>
    <lineage>
        <taxon>Bacteria</taxon>
        <taxon>Pseudomonadati</taxon>
        <taxon>Bacteroidota</taxon>
        <taxon>Cytophagia</taxon>
        <taxon>Cytophagales</taxon>
        <taxon>Cytophagaceae</taxon>
        <taxon>Spirosoma</taxon>
    </lineage>
</organism>
<reference evidence="1 2" key="1">
    <citation type="submission" date="2016-10" db="EMBL/GenBank/DDBJ databases">
        <authorList>
            <person name="de Groot N.N."/>
        </authorList>
    </citation>
    <scope>NUCLEOTIDE SEQUENCE [LARGE SCALE GENOMIC DNA]</scope>
    <source>
        <strain evidence="1 2">DSM 26130</strain>
    </source>
</reference>
<evidence type="ECO:0000313" key="1">
    <source>
        <dbReference type="EMBL" id="SFD23197.1"/>
    </source>
</evidence>
<evidence type="ECO:0008006" key="3">
    <source>
        <dbReference type="Google" id="ProtNLM"/>
    </source>
</evidence>
<dbReference type="EMBL" id="FOLQ01000004">
    <property type="protein sequence ID" value="SFD23197.1"/>
    <property type="molecule type" value="Genomic_DNA"/>
</dbReference>
<dbReference type="STRING" id="662367.SAMN05216167_10421"/>
<accession>A0A1I1QMG0</accession>
<protein>
    <recommendedName>
        <fullName evidence="3">Transposase</fullName>
    </recommendedName>
</protein>
<gene>
    <name evidence="1" type="ORF">SAMN05216167_10421</name>
</gene>